<keyword evidence="3" id="KW-1185">Reference proteome</keyword>
<feature type="region of interest" description="Disordered" evidence="1">
    <location>
        <begin position="106"/>
        <end position="138"/>
    </location>
</feature>
<proteinExistence type="predicted"/>
<accession>A0A225WUK0</accession>
<organism evidence="2 3">
    <name type="scientific">Phytophthora megakarya</name>
    <dbReference type="NCBI Taxonomy" id="4795"/>
    <lineage>
        <taxon>Eukaryota</taxon>
        <taxon>Sar</taxon>
        <taxon>Stramenopiles</taxon>
        <taxon>Oomycota</taxon>
        <taxon>Peronosporomycetes</taxon>
        <taxon>Peronosporales</taxon>
        <taxon>Peronosporaceae</taxon>
        <taxon>Phytophthora</taxon>
    </lineage>
</organism>
<sequence>MGVMRAQRACQGLAARSAVDFIYLKPGRAKDDTRGDDFFIGEEDLMEYLDKVNIDGPARSQRNLTSEFVEAGRSSGSDVEFDVAASVVEDEEAKNDRFDDAVVCDNDGKEDPNVVSPTDDPTSYTSVEGDSDSELPIPPEMRFNQDLVSDIGGMTKIASGSVSDEFLNGMACNGWSILHTQTPYEYLM</sequence>
<dbReference type="EMBL" id="NBNE01000234">
    <property type="protein sequence ID" value="OWZ21354.1"/>
    <property type="molecule type" value="Genomic_DNA"/>
</dbReference>
<evidence type="ECO:0000313" key="2">
    <source>
        <dbReference type="EMBL" id="OWZ21354.1"/>
    </source>
</evidence>
<feature type="compositionally biased region" description="Polar residues" evidence="1">
    <location>
        <begin position="115"/>
        <end position="128"/>
    </location>
</feature>
<dbReference type="STRING" id="4795.A0A225WUK0"/>
<comment type="caution">
    <text evidence="2">The sequence shown here is derived from an EMBL/GenBank/DDBJ whole genome shotgun (WGS) entry which is preliminary data.</text>
</comment>
<dbReference type="Proteomes" id="UP000198211">
    <property type="component" value="Unassembled WGS sequence"/>
</dbReference>
<dbReference type="OrthoDB" id="113522at2759"/>
<name>A0A225WUK0_9STRA</name>
<gene>
    <name evidence="2" type="ORF">PHMEG_0004116</name>
</gene>
<evidence type="ECO:0000256" key="1">
    <source>
        <dbReference type="SAM" id="MobiDB-lite"/>
    </source>
</evidence>
<dbReference type="AlphaFoldDB" id="A0A225WUK0"/>
<dbReference type="PANTHER" id="PTHR37069:SF2">
    <property type="entry name" value="PIGGYBAC TRANSPOSABLE ELEMENT-DERIVED PROTEIN DOMAIN-CONTAINING PROTEIN"/>
    <property type="match status" value="1"/>
</dbReference>
<reference evidence="3" key="1">
    <citation type="submission" date="2017-03" db="EMBL/GenBank/DDBJ databases">
        <title>Phytopthora megakarya and P. palmivora, two closely related causual agents of cacao black pod achieved similar genome size and gene model numbers by different mechanisms.</title>
        <authorList>
            <person name="Ali S."/>
            <person name="Shao J."/>
            <person name="Larry D.J."/>
            <person name="Kronmiller B."/>
            <person name="Shen D."/>
            <person name="Strem M.D."/>
            <person name="Melnick R.L."/>
            <person name="Guiltinan M.J."/>
            <person name="Tyler B.M."/>
            <person name="Meinhardt L.W."/>
            <person name="Bailey B.A."/>
        </authorList>
    </citation>
    <scope>NUCLEOTIDE SEQUENCE [LARGE SCALE GENOMIC DNA]</scope>
    <source>
        <strain evidence="3">zdho120</strain>
    </source>
</reference>
<protein>
    <submittedName>
        <fullName evidence="2">Uncharacterized protein</fullName>
    </submittedName>
</protein>
<dbReference type="PANTHER" id="PTHR37069">
    <property type="entry name" value="DDE_TNP_1_7 DOMAIN-CONTAINING PROTEIN"/>
    <property type="match status" value="1"/>
</dbReference>
<evidence type="ECO:0000313" key="3">
    <source>
        <dbReference type="Proteomes" id="UP000198211"/>
    </source>
</evidence>